<dbReference type="Pfam" id="PF24539">
    <property type="entry name" value="DUF7600"/>
    <property type="match status" value="1"/>
</dbReference>
<dbReference type="OrthoDB" id="5273847at2759"/>
<name>A0A8H4U0U1_9HYPO</name>
<evidence type="ECO:0000313" key="3">
    <source>
        <dbReference type="Proteomes" id="UP000622797"/>
    </source>
</evidence>
<proteinExistence type="predicted"/>
<dbReference type="InterPro" id="IPR056021">
    <property type="entry name" value="DUF7600"/>
</dbReference>
<dbReference type="SUPFAM" id="SSF81383">
    <property type="entry name" value="F-box domain"/>
    <property type="match status" value="1"/>
</dbReference>
<evidence type="ECO:0000259" key="1">
    <source>
        <dbReference type="Pfam" id="PF24539"/>
    </source>
</evidence>
<dbReference type="Proteomes" id="UP000622797">
    <property type="component" value="Unassembled WGS sequence"/>
</dbReference>
<dbReference type="InterPro" id="IPR036047">
    <property type="entry name" value="F-box-like_dom_sf"/>
</dbReference>
<dbReference type="SUPFAM" id="SSF51101">
    <property type="entry name" value="Mannose-binding lectins"/>
    <property type="match status" value="1"/>
</dbReference>
<feature type="domain" description="DUF7600" evidence="1">
    <location>
        <begin position="263"/>
        <end position="422"/>
    </location>
</feature>
<dbReference type="InterPro" id="IPR036404">
    <property type="entry name" value="Jacalin-like_lectin_dom_sf"/>
</dbReference>
<comment type="caution">
    <text evidence="2">The sequence shown here is derived from an EMBL/GenBank/DDBJ whole genome shotgun (WGS) entry which is preliminary data.</text>
</comment>
<reference evidence="2" key="1">
    <citation type="journal article" date="2020" name="BMC Genomics">
        <title>Correction to: Identification and distribution of gene clusters required for synthesis of sphingolipid metabolism inhibitors in diverse species of the filamentous fungus Fusarium.</title>
        <authorList>
            <person name="Kim H.S."/>
            <person name="Lohmar J.M."/>
            <person name="Busman M."/>
            <person name="Brown D.W."/>
            <person name="Naumann T.A."/>
            <person name="Divon H.H."/>
            <person name="Lysoe E."/>
            <person name="Uhlig S."/>
            <person name="Proctor R.H."/>
        </authorList>
    </citation>
    <scope>NUCLEOTIDE SEQUENCE</scope>
    <source>
        <strain evidence="2">NRRL 20472</strain>
    </source>
</reference>
<keyword evidence="3" id="KW-1185">Reference proteome</keyword>
<dbReference type="EMBL" id="JABEXW010000225">
    <property type="protein sequence ID" value="KAF4967710.1"/>
    <property type="molecule type" value="Genomic_DNA"/>
</dbReference>
<reference evidence="2" key="2">
    <citation type="submission" date="2020-05" db="EMBL/GenBank/DDBJ databases">
        <authorList>
            <person name="Kim H.-S."/>
            <person name="Proctor R.H."/>
            <person name="Brown D.W."/>
        </authorList>
    </citation>
    <scope>NUCLEOTIDE SEQUENCE</scope>
    <source>
        <strain evidence="2">NRRL 20472</strain>
    </source>
</reference>
<dbReference type="AlphaFoldDB" id="A0A8H4U0U1"/>
<evidence type="ECO:0000313" key="2">
    <source>
        <dbReference type="EMBL" id="KAF4967710.1"/>
    </source>
</evidence>
<gene>
    <name evidence="2" type="ORF">FSARC_4771</name>
</gene>
<accession>A0A8H4U0U1</accession>
<sequence length="624" mass="70393">MAGHAPAAAHCRYDDASGPGRTVQVCAEGSSDDYKERSCSGPDGLNLHSLFELCLSMPDRYGLLDWGYDYGPGVTTLVPNDEIRSLNSCFSARSPEVATDYLSDPFNPTAFEEAIKHPAPLKSDAFQTRLNPGHLSLEKDSFSFLPTEIRHTIATLLHSRDVRSLRLASPAFAMMNLSEAFWASRFHYANELNFIYEVIDDPPKSWKAAYFAILNSVALRNRKRVWTMAEAIHSMLQKMEDSECHGRPVSTWFENRVPKDERDSRDQNNRKVDWITGKRCLRHGELENGCRAMRARVLDFTQPLQVKEMAVSFVHMPAGKYVSGLCFVDENDKHHTLGYIHEIEMVHISLPTTQRIQGWEIALCTRGVKGIAIVTEDGTMSPWAGEWENLPRWLVTDAGWVSSIRAEFDALKMVSLSRTELASWESVEDWRNKCLWSPEVPPVGTIFEGMQGTKPPKPKKFDKKFDLPITTLFFGERDGRYSSSLVEIVAWIWDKYYITGLEFHFTDPSHNRQLGHVGPVGQDFPIRRKYEEGRDGKRSIVIHGPDGEELTGLEVEQVAGCVVGLKIKTSFGLSAWLTRASRMMKPEWAEIEPNGSKVIGVHATCGFLLRDLGLISVNPHVTED</sequence>
<protein>
    <recommendedName>
        <fullName evidence="1">DUF7600 domain-containing protein</fullName>
    </recommendedName>
</protein>
<organism evidence="2 3">
    <name type="scientific">Fusarium sarcochroum</name>
    <dbReference type="NCBI Taxonomy" id="1208366"/>
    <lineage>
        <taxon>Eukaryota</taxon>
        <taxon>Fungi</taxon>
        <taxon>Dikarya</taxon>
        <taxon>Ascomycota</taxon>
        <taxon>Pezizomycotina</taxon>
        <taxon>Sordariomycetes</taxon>
        <taxon>Hypocreomycetidae</taxon>
        <taxon>Hypocreales</taxon>
        <taxon>Nectriaceae</taxon>
        <taxon>Fusarium</taxon>
        <taxon>Fusarium lateritium species complex</taxon>
    </lineage>
</organism>